<evidence type="ECO:0000256" key="1">
    <source>
        <dbReference type="ARBA" id="ARBA00012726"/>
    </source>
</evidence>
<keyword evidence="2 12" id="KW-0436">Ligase</keyword>
<protein>
    <recommendedName>
        <fullName evidence="1">3'-phosphate/5'-hydroxy nucleic acid ligase</fullName>
        <ecNumber evidence="1">6.5.1.8</ecNumber>
    </recommendedName>
</protein>
<dbReference type="GO" id="GO:0006396">
    <property type="term" value="P:RNA processing"/>
    <property type="evidence" value="ECO:0007669"/>
    <property type="project" value="InterPro"/>
</dbReference>
<proteinExistence type="predicted"/>
<evidence type="ECO:0000256" key="10">
    <source>
        <dbReference type="PIRSR" id="PIRSR601233-2"/>
    </source>
</evidence>
<evidence type="ECO:0000256" key="7">
    <source>
        <dbReference type="ARBA" id="ARBA00023211"/>
    </source>
</evidence>
<feature type="binding site" evidence="11">
    <location>
        <position position="270"/>
    </location>
    <ligand>
        <name>Mn(2+)</name>
        <dbReference type="ChEBI" id="CHEBI:29035"/>
        <label>2</label>
    </ligand>
</feature>
<sequence length="397" mass="43114">MSYTEVPGAKVPIRMWTDPATVDEGALRQLQNTATLPWIKGLAVMPDVHYGKGATVGSVIAMHGAVCPAAVGVDIGCGMSAVRTSLTANDLPGDLSKLRSRIEQAIPVGRGMHREPVDPSDLYGMPAAGWDGFWGGFDALAEDVHARRERAGQQMGTLGSGNHFVEVCTDTTGSVWLMLHSGSRNIGKELADHHIGVARALPHNQDLVDRDLAVFVSDTPEMAAYRRDLFWAQDYAKRNRAVMMALLQDVVRKEFKKAKPTFEQVISCHHNYVAEERYDGMDLLVTRKGAIRAGSGEYGIIPGSMGTGSYIVKGLGNTAAFNSASHGAGRRMSRNEAKKRFSAKDLEVQTQGVECRKDSGVVDEIPAAYKPIEQVIEQQRDLVEVVAKLKQVVCVKG</sequence>
<evidence type="ECO:0000256" key="9">
    <source>
        <dbReference type="PIRSR" id="PIRSR601233-1"/>
    </source>
</evidence>
<dbReference type="InterPro" id="IPR001233">
    <property type="entry name" value="RtcB"/>
</dbReference>
<gene>
    <name evidence="12" type="primary">rtcB</name>
    <name evidence="12" type="ORF">SRB5_58830</name>
</gene>
<evidence type="ECO:0000256" key="11">
    <source>
        <dbReference type="PIRSR" id="PIRSR601233-3"/>
    </source>
</evidence>
<dbReference type="GO" id="GO:0003909">
    <property type="term" value="F:DNA ligase activity"/>
    <property type="evidence" value="ECO:0007669"/>
    <property type="project" value="TreeGrafter"/>
</dbReference>
<feature type="binding site" evidence="10">
    <location>
        <begin position="162"/>
        <end position="166"/>
    </location>
    <ligand>
        <name>GMP</name>
        <dbReference type="ChEBI" id="CHEBI:58115"/>
    </ligand>
</feature>
<dbReference type="AlphaFoldDB" id="A0A7K0CQD6"/>
<evidence type="ECO:0000313" key="12">
    <source>
        <dbReference type="EMBL" id="MQY15695.1"/>
    </source>
</evidence>
<dbReference type="Proteomes" id="UP000466345">
    <property type="component" value="Unassembled WGS sequence"/>
</dbReference>
<evidence type="ECO:0000256" key="8">
    <source>
        <dbReference type="ARBA" id="ARBA00047746"/>
    </source>
</evidence>
<comment type="caution">
    <text evidence="12">The sequence shown here is derived from an EMBL/GenBank/DDBJ whole genome shotgun (WGS) entry which is preliminary data.</text>
</comment>
<comment type="cofactor">
    <cofactor evidence="11">
        <name>Mn(2+)</name>
        <dbReference type="ChEBI" id="CHEBI:29035"/>
    </cofactor>
    <text evidence="11">Binds 2 manganese ions per subunit.</text>
</comment>
<dbReference type="SUPFAM" id="SSF103365">
    <property type="entry name" value="Hypothetical protein PH1602"/>
    <property type="match status" value="1"/>
</dbReference>
<feature type="binding site" evidence="11">
    <location>
        <position position="180"/>
    </location>
    <ligand>
        <name>Mn(2+)</name>
        <dbReference type="ChEBI" id="CHEBI:29035"/>
        <label>2</label>
    </ligand>
</feature>
<dbReference type="GO" id="GO:0042245">
    <property type="term" value="P:RNA repair"/>
    <property type="evidence" value="ECO:0007669"/>
    <property type="project" value="UniProtKB-KW"/>
</dbReference>
<dbReference type="GO" id="GO:0005525">
    <property type="term" value="F:GTP binding"/>
    <property type="evidence" value="ECO:0007669"/>
    <property type="project" value="UniProtKB-KW"/>
</dbReference>
<keyword evidence="7 11" id="KW-0464">Manganese</keyword>
<dbReference type="InterPro" id="IPR052915">
    <property type="entry name" value="RtcB-like"/>
</dbReference>
<dbReference type="Pfam" id="PF01139">
    <property type="entry name" value="RtcB"/>
    <property type="match status" value="1"/>
</dbReference>
<organism evidence="12 13">
    <name type="scientific">Streptomyces smaragdinus</name>
    <dbReference type="NCBI Taxonomy" id="2585196"/>
    <lineage>
        <taxon>Bacteria</taxon>
        <taxon>Bacillati</taxon>
        <taxon>Actinomycetota</taxon>
        <taxon>Actinomycetes</taxon>
        <taxon>Kitasatosporales</taxon>
        <taxon>Streptomycetaceae</taxon>
        <taxon>Streptomyces</taxon>
    </lineage>
</organism>
<accession>A0A7K0CQD6</accession>
<dbReference type="Gene3D" id="3.90.1860.10">
    <property type="entry name" value="tRNA-splicing ligase RtcB"/>
    <property type="match status" value="1"/>
</dbReference>
<feature type="binding site" evidence="10">
    <location>
        <position position="309"/>
    </location>
    <ligand>
        <name>GMP</name>
        <dbReference type="ChEBI" id="CHEBI:58115"/>
    </ligand>
</feature>
<feature type="active site" description="GMP-histidine intermediate" evidence="9">
    <location>
        <position position="326"/>
    </location>
</feature>
<dbReference type="GO" id="GO:0170057">
    <property type="term" value="F:RNA ligase (GTP) activity"/>
    <property type="evidence" value="ECO:0007669"/>
    <property type="project" value="UniProtKB-EC"/>
</dbReference>
<evidence type="ECO:0000256" key="4">
    <source>
        <dbReference type="ARBA" id="ARBA00022741"/>
    </source>
</evidence>
<feature type="binding site" evidence="10">
    <location>
        <position position="396"/>
    </location>
    <ligand>
        <name>GMP</name>
        <dbReference type="ChEBI" id="CHEBI:58115"/>
    </ligand>
</feature>
<keyword evidence="4 10" id="KW-0547">Nucleotide-binding</keyword>
<feature type="binding site" evidence="10">
    <location>
        <begin position="326"/>
        <end position="329"/>
    </location>
    <ligand>
        <name>GMP</name>
        <dbReference type="ChEBI" id="CHEBI:58115"/>
    </ligand>
</feature>
<keyword evidence="13" id="KW-1185">Reference proteome</keyword>
<dbReference type="PANTHER" id="PTHR43749">
    <property type="entry name" value="RNA-SPLICING LIGASE RTCB"/>
    <property type="match status" value="1"/>
</dbReference>
<feature type="binding site" evidence="11">
    <location>
        <position position="163"/>
    </location>
    <ligand>
        <name>Mn(2+)</name>
        <dbReference type="ChEBI" id="CHEBI:29035"/>
        <label>1</label>
    </ligand>
</feature>
<dbReference type="EC" id="6.5.1.8" evidence="1"/>
<dbReference type="FunFam" id="3.90.1860.10:FF:000003">
    <property type="entry name" value="RNA-splicing ligase RtcB"/>
    <property type="match status" value="1"/>
</dbReference>
<evidence type="ECO:0000313" key="13">
    <source>
        <dbReference type="Proteomes" id="UP000466345"/>
    </source>
</evidence>
<keyword evidence="6 10" id="KW-0342">GTP-binding</keyword>
<keyword evidence="5" id="KW-0692">RNA repair</keyword>
<dbReference type="GO" id="GO:0030145">
    <property type="term" value="F:manganese ion binding"/>
    <property type="evidence" value="ECO:0007669"/>
    <property type="project" value="TreeGrafter"/>
</dbReference>
<comment type="catalytic activity">
    <reaction evidence="8">
        <text>a 3'-end 3'-phospho-ribonucleotide-RNA + a 5'-end dephospho-ribonucleoside-RNA + GTP = a ribonucleotidyl-ribonucleotide-RNA + GMP + diphosphate</text>
        <dbReference type="Rhea" id="RHEA:68076"/>
        <dbReference type="Rhea" id="RHEA-COMP:10463"/>
        <dbReference type="Rhea" id="RHEA-COMP:13936"/>
        <dbReference type="Rhea" id="RHEA-COMP:17355"/>
        <dbReference type="ChEBI" id="CHEBI:33019"/>
        <dbReference type="ChEBI" id="CHEBI:37565"/>
        <dbReference type="ChEBI" id="CHEBI:58115"/>
        <dbReference type="ChEBI" id="CHEBI:83062"/>
        <dbReference type="ChEBI" id="CHEBI:138284"/>
        <dbReference type="ChEBI" id="CHEBI:173118"/>
        <dbReference type="EC" id="6.5.1.8"/>
    </reaction>
</comment>
<reference evidence="12 13" key="1">
    <citation type="submission" date="2019-10" db="EMBL/GenBank/DDBJ databases">
        <title>Streptomyces smaragdinus sp. nov. and Streptomyces fabii sp. nov., isolated from the gut of fungus growing-termite Macrotermes natalensis.</title>
        <authorList>
            <person name="Schwitalla J."/>
            <person name="Benndorf R."/>
            <person name="Martin K."/>
            <person name="De Beer W."/>
            <person name="Kaster A.-K."/>
            <person name="Vollmers J."/>
            <person name="Poulsen M."/>
            <person name="Beemelmanns C."/>
        </authorList>
    </citation>
    <scope>NUCLEOTIDE SEQUENCE [LARGE SCALE GENOMIC DNA]</scope>
    <source>
        <strain evidence="12 13">RB5</strain>
    </source>
</reference>
<evidence type="ECO:0000256" key="5">
    <source>
        <dbReference type="ARBA" id="ARBA00022800"/>
    </source>
</evidence>
<evidence type="ECO:0000256" key="2">
    <source>
        <dbReference type="ARBA" id="ARBA00022598"/>
    </source>
</evidence>
<name>A0A7K0CQD6_9ACTN</name>
<dbReference type="EMBL" id="WEGJ01000037">
    <property type="protein sequence ID" value="MQY15695.1"/>
    <property type="molecule type" value="Genomic_DNA"/>
</dbReference>
<dbReference type="InterPro" id="IPR036025">
    <property type="entry name" value="RtcB-like_sf"/>
</dbReference>
<dbReference type="PANTHER" id="PTHR43749:SF2">
    <property type="entry name" value="RNA-SPLICING LIGASE RTCB"/>
    <property type="match status" value="1"/>
</dbReference>
<feature type="binding site" evidence="11">
    <location>
        <position position="74"/>
    </location>
    <ligand>
        <name>Mn(2+)</name>
        <dbReference type="ChEBI" id="CHEBI:29035"/>
        <label>1</label>
    </ligand>
</feature>
<feature type="binding site" evidence="10">
    <location>
        <begin position="302"/>
        <end position="305"/>
    </location>
    <ligand>
        <name>GMP</name>
        <dbReference type="ChEBI" id="CHEBI:58115"/>
    </ligand>
</feature>
<keyword evidence="3 11" id="KW-0479">Metal-binding</keyword>
<dbReference type="GO" id="GO:0006281">
    <property type="term" value="P:DNA repair"/>
    <property type="evidence" value="ECO:0007669"/>
    <property type="project" value="TreeGrafter"/>
</dbReference>
<evidence type="ECO:0000256" key="6">
    <source>
        <dbReference type="ARBA" id="ARBA00023134"/>
    </source>
</evidence>
<feature type="binding site" evidence="10">
    <location>
        <begin position="270"/>
        <end position="271"/>
    </location>
    <ligand>
        <name>GMP</name>
        <dbReference type="ChEBI" id="CHEBI:58115"/>
    </ligand>
</feature>
<dbReference type="RefSeq" id="WP_153456499.1">
    <property type="nucleotide sequence ID" value="NZ_WEGJ01000037.1"/>
</dbReference>
<dbReference type="OrthoDB" id="9802323at2"/>
<evidence type="ECO:0000256" key="3">
    <source>
        <dbReference type="ARBA" id="ARBA00022723"/>
    </source>
</evidence>